<dbReference type="Proteomes" id="UP000828048">
    <property type="component" value="Chromosome 3"/>
</dbReference>
<evidence type="ECO:0000313" key="1">
    <source>
        <dbReference type="EMBL" id="KAH7858429.1"/>
    </source>
</evidence>
<evidence type="ECO:0000313" key="2">
    <source>
        <dbReference type="Proteomes" id="UP000828048"/>
    </source>
</evidence>
<sequence>MVVTGHYVDDCWKLQSIILRFIYVPCPHTTEVLCESLMKTLLDWNVNRNLSTLTVDNCSSNDGMINILIGKLEPESLMSQGKLIHMRCAAHILNLIVKDGLEVIKGGIDKIRKSVAYWTATPKREEKFEENAKQLCISCGKKLSFDCVTRWNSTYLMLATTIEYRDVFSRLKIRENQYKSCPKDTDWDVAKEVFVSCLGGNSNEFTSVVDDVDVDGSQSCVTVVED</sequence>
<organism evidence="1 2">
    <name type="scientific">Vaccinium darrowii</name>
    <dbReference type="NCBI Taxonomy" id="229202"/>
    <lineage>
        <taxon>Eukaryota</taxon>
        <taxon>Viridiplantae</taxon>
        <taxon>Streptophyta</taxon>
        <taxon>Embryophyta</taxon>
        <taxon>Tracheophyta</taxon>
        <taxon>Spermatophyta</taxon>
        <taxon>Magnoliopsida</taxon>
        <taxon>eudicotyledons</taxon>
        <taxon>Gunneridae</taxon>
        <taxon>Pentapetalae</taxon>
        <taxon>asterids</taxon>
        <taxon>Ericales</taxon>
        <taxon>Ericaceae</taxon>
        <taxon>Vaccinioideae</taxon>
        <taxon>Vaccinieae</taxon>
        <taxon>Vaccinium</taxon>
    </lineage>
</organism>
<dbReference type="EMBL" id="CM037153">
    <property type="protein sequence ID" value="KAH7858429.1"/>
    <property type="molecule type" value="Genomic_DNA"/>
</dbReference>
<accession>A0ACB7YYR9</accession>
<gene>
    <name evidence="1" type="ORF">Vadar_023784</name>
</gene>
<name>A0ACB7YYR9_9ERIC</name>
<reference evidence="1 2" key="1">
    <citation type="journal article" date="2021" name="Hortic Res">
        <title>High-quality reference genome and annotation aids understanding of berry development for evergreen blueberry (Vaccinium darrowii).</title>
        <authorList>
            <person name="Yu J."/>
            <person name="Hulse-Kemp A.M."/>
            <person name="Babiker E."/>
            <person name="Staton M."/>
        </authorList>
    </citation>
    <scope>NUCLEOTIDE SEQUENCE [LARGE SCALE GENOMIC DNA]</scope>
    <source>
        <strain evidence="2">cv. NJ 8807/NJ 8810</strain>
        <tissue evidence="1">Young leaf</tissue>
    </source>
</reference>
<proteinExistence type="predicted"/>
<keyword evidence="2" id="KW-1185">Reference proteome</keyword>
<comment type="caution">
    <text evidence="1">The sequence shown here is derived from an EMBL/GenBank/DDBJ whole genome shotgun (WGS) entry which is preliminary data.</text>
</comment>
<protein>
    <submittedName>
        <fullName evidence="1">Uncharacterized protein</fullName>
    </submittedName>
</protein>